<sequence length="71" mass="8391">MRFKSSKRGWMTIKVDLEKAYDHLSWQFVKETLLAIDLPYNFVDLVYTYISSPTMHVLWNGETLSDFSPTK</sequence>
<gene>
    <name evidence="1" type="ORF">KK1_033750</name>
</gene>
<accession>A0A151RQA7</accession>
<dbReference type="Gramene" id="C.cajan_38893.t">
    <property type="protein sequence ID" value="C.cajan_38893.t.cds1"/>
    <property type="gene ID" value="C.cajan_38893"/>
</dbReference>
<dbReference type="AlphaFoldDB" id="A0A151RQA7"/>
<dbReference type="Proteomes" id="UP000075243">
    <property type="component" value="Unassembled WGS sequence"/>
</dbReference>
<reference evidence="1" key="1">
    <citation type="journal article" date="2012" name="Nat. Biotechnol.">
        <title>Draft genome sequence of pigeonpea (Cajanus cajan), an orphan legume crop of resource-poor farmers.</title>
        <authorList>
            <person name="Varshney R.K."/>
            <person name="Chen W."/>
            <person name="Li Y."/>
            <person name="Bharti A.K."/>
            <person name="Saxena R.K."/>
            <person name="Schlueter J.A."/>
            <person name="Donoghue M.T."/>
            <person name="Azam S."/>
            <person name="Fan G."/>
            <person name="Whaley A.M."/>
            <person name="Farmer A.D."/>
            <person name="Sheridan J."/>
            <person name="Iwata A."/>
            <person name="Tuteja R."/>
            <person name="Penmetsa R.V."/>
            <person name="Wu W."/>
            <person name="Upadhyaya H.D."/>
            <person name="Yang S.P."/>
            <person name="Shah T."/>
            <person name="Saxena K.B."/>
            <person name="Michael T."/>
            <person name="McCombie W.R."/>
            <person name="Yang B."/>
            <person name="Zhang G."/>
            <person name="Yang H."/>
            <person name="Wang J."/>
            <person name="Spillane C."/>
            <person name="Cook D.R."/>
            <person name="May G.D."/>
            <person name="Xu X."/>
            <person name="Jackson S.A."/>
        </authorList>
    </citation>
    <scope>NUCLEOTIDE SEQUENCE [LARGE SCALE GENOMIC DNA]</scope>
</reference>
<protein>
    <submittedName>
        <fullName evidence="1">Uncharacterized protein</fullName>
    </submittedName>
</protein>
<organism evidence="1 2">
    <name type="scientific">Cajanus cajan</name>
    <name type="common">Pigeon pea</name>
    <name type="synonym">Cajanus indicus</name>
    <dbReference type="NCBI Taxonomy" id="3821"/>
    <lineage>
        <taxon>Eukaryota</taxon>
        <taxon>Viridiplantae</taxon>
        <taxon>Streptophyta</taxon>
        <taxon>Embryophyta</taxon>
        <taxon>Tracheophyta</taxon>
        <taxon>Spermatophyta</taxon>
        <taxon>Magnoliopsida</taxon>
        <taxon>eudicotyledons</taxon>
        <taxon>Gunneridae</taxon>
        <taxon>Pentapetalae</taxon>
        <taxon>rosids</taxon>
        <taxon>fabids</taxon>
        <taxon>Fabales</taxon>
        <taxon>Fabaceae</taxon>
        <taxon>Papilionoideae</taxon>
        <taxon>50 kb inversion clade</taxon>
        <taxon>NPAAA clade</taxon>
        <taxon>indigoferoid/millettioid clade</taxon>
        <taxon>Phaseoleae</taxon>
        <taxon>Cajanus</taxon>
    </lineage>
</organism>
<dbReference type="EMBL" id="KQ483615">
    <property type="protein sequence ID" value="KYP44736.1"/>
    <property type="molecule type" value="Genomic_DNA"/>
</dbReference>
<keyword evidence="2" id="KW-1185">Reference proteome</keyword>
<name>A0A151RQA7_CAJCA</name>
<evidence type="ECO:0000313" key="1">
    <source>
        <dbReference type="EMBL" id="KYP44736.1"/>
    </source>
</evidence>
<evidence type="ECO:0000313" key="2">
    <source>
        <dbReference type="Proteomes" id="UP000075243"/>
    </source>
</evidence>
<proteinExistence type="predicted"/>